<dbReference type="InterPro" id="IPR002139">
    <property type="entry name" value="Ribo/fructo_kinase"/>
</dbReference>
<dbReference type="EMBL" id="AP014946">
    <property type="protein sequence ID" value="BAT61921.1"/>
    <property type="molecule type" value="Genomic_DNA"/>
</dbReference>
<dbReference type="KEGG" id="vgo:GJW-30_1_04483"/>
<dbReference type="GO" id="GO:0005829">
    <property type="term" value="C:cytosol"/>
    <property type="evidence" value="ECO:0007669"/>
    <property type="project" value="TreeGrafter"/>
</dbReference>
<dbReference type="GO" id="GO:0016301">
    <property type="term" value="F:kinase activity"/>
    <property type="evidence" value="ECO:0007669"/>
    <property type="project" value="UniProtKB-KW"/>
</dbReference>
<evidence type="ECO:0000256" key="1">
    <source>
        <dbReference type="ARBA" id="ARBA00022679"/>
    </source>
</evidence>
<dbReference type="GO" id="GO:0006796">
    <property type="term" value="P:phosphate-containing compound metabolic process"/>
    <property type="evidence" value="ECO:0007669"/>
    <property type="project" value="UniProtKB-ARBA"/>
</dbReference>
<gene>
    <name evidence="4" type="primary">ydjH_2</name>
    <name evidence="4" type="ORF">GJW-30_1_04483</name>
</gene>
<dbReference type="PANTHER" id="PTHR10584:SF157">
    <property type="entry name" value="SULFOFRUCTOSE KINASE"/>
    <property type="match status" value="1"/>
</dbReference>
<dbReference type="InterPro" id="IPR011611">
    <property type="entry name" value="PfkB_dom"/>
</dbReference>
<keyword evidence="2 4" id="KW-0418">Kinase</keyword>
<organism evidence="4 5">
    <name type="scientific">Variibacter gotjawalensis</name>
    <dbReference type="NCBI Taxonomy" id="1333996"/>
    <lineage>
        <taxon>Bacteria</taxon>
        <taxon>Pseudomonadati</taxon>
        <taxon>Pseudomonadota</taxon>
        <taxon>Alphaproteobacteria</taxon>
        <taxon>Hyphomicrobiales</taxon>
        <taxon>Nitrobacteraceae</taxon>
        <taxon>Variibacter</taxon>
    </lineage>
</organism>
<dbReference type="OrthoDB" id="9795789at2"/>
<dbReference type="Gene3D" id="3.40.1190.20">
    <property type="match status" value="1"/>
</dbReference>
<evidence type="ECO:0000313" key="5">
    <source>
        <dbReference type="Proteomes" id="UP000236884"/>
    </source>
</evidence>
<dbReference type="AlphaFoldDB" id="A0A0S3Q182"/>
<dbReference type="SUPFAM" id="SSF53613">
    <property type="entry name" value="Ribokinase-like"/>
    <property type="match status" value="1"/>
</dbReference>
<sequence length="300" mass="31251">MTRIVCVGNGVLDQVYEVDALPRAGVKTTALAFREGGGGPAATAAIAIARLGGNAAWWGRIGDDSAGTFISGALGDAGVDLSGLAVLPGARTVRAAVIVDRTGERSILVDRSGLPTDASVLPYDNLSDEPVMLADSRWPEGSEAALRRASELGLTRVFDADGGNVDMLGRLARLADHIVFSQEGLRDLVGEGEPEEQLRRAAERFDGVLAVTCGGSGSLWWIDGTITRVGAFPVQVRDTTGCGDVFHGAYALGLAEAMPPLEAARFASAVAAMKAANGNGWNGTPDRASVEQLMKMETDR</sequence>
<reference evidence="4 5" key="1">
    <citation type="submission" date="2015-08" db="EMBL/GenBank/DDBJ databases">
        <title>Investigation of the bacterial diversity of lava forest soil.</title>
        <authorList>
            <person name="Lee J.S."/>
        </authorList>
    </citation>
    <scope>NUCLEOTIDE SEQUENCE [LARGE SCALE GENOMIC DNA]</scope>
    <source>
        <strain evidence="4 5">GJW-30</strain>
    </source>
</reference>
<dbReference type="EC" id="2.7.1.-" evidence="4"/>
<evidence type="ECO:0000259" key="3">
    <source>
        <dbReference type="Pfam" id="PF00294"/>
    </source>
</evidence>
<name>A0A0S3Q182_9BRAD</name>
<dbReference type="Proteomes" id="UP000236884">
    <property type="component" value="Chromosome"/>
</dbReference>
<dbReference type="RefSeq" id="WP_096358551.1">
    <property type="nucleotide sequence ID" value="NZ_AP014946.1"/>
</dbReference>
<evidence type="ECO:0000256" key="2">
    <source>
        <dbReference type="ARBA" id="ARBA00022777"/>
    </source>
</evidence>
<feature type="domain" description="Carbohydrate kinase PfkB" evidence="3">
    <location>
        <begin position="1"/>
        <end position="279"/>
    </location>
</feature>
<dbReference type="PRINTS" id="PR00990">
    <property type="entry name" value="RIBOKINASE"/>
</dbReference>
<accession>A0A0S3Q182</accession>
<evidence type="ECO:0000313" key="4">
    <source>
        <dbReference type="EMBL" id="BAT61921.1"/>
    </source>
</evidence>
<dbReference type="InterPro" id="IPR029056">
    <property type="entry name" value="Ribokinase-like"/>
</dbReference>
<dbReference type="PANTHER" id="PTHR10584">
    <property type="entry name" value="SUGAR KINASE"/>
    <property type="match status" value="1"/>
</dbReference>
<protein>
    <submittedName>
        <fullName evidence="4">Putative sugar kinase YdjH</fullName>
        <ecNumber evidence="4">2.7.1.-</ecNumber>
    </submittedName>
</protein>
<proteinExistence type="predicted"/>
<keyword evidence="5" id="KW-1185">Reference proteome</keyword>
<keyword evidence="1 4" id="KW-0808">Transferase</keyword>
<dbReference type="Pfam" id="PF00294">
    <property type="entry name" value="PfkB"/>
    <property type="match status" value="1"/>
</dbReference>